<evidence type="ECO:0000313" key="3">
    <source>
        <dbReference type="EMBL" id="PVU99007.1"/>
    </source>
</evidence>
<dbReference type="GO" id="GO:0005634">
    <property type="term" value="C:nucleus"/>
    <property type="evidence" value="ECO:0007669"/>
    <property type="project" value="InterPro"/>
</dbReference>
<dbReference type="InterPro" id="IPR039128">
    <property type="entry name" value="TRIP4-like"/>
</dbReference>
<dbReference type="AlphaFoldDB" id="A0A2T9Z344"/>
<dbReference type="GO" id="GO:0045893">
    <property type="term" value="P:positive regulation of DNA-templated transcription"/>
    <property type="evidence" value="ECO:0007669"/>
    <property type="project" value="TreeGrafter"/>
</dbReference>
<feature type="domain" description="TRIP4/RQT4 C2HC5-type zinc finger" evidence="2">
    <location>
        <begin position="261"/>
        <end position="306"/>
    </location>
</feature>
<dbReference type="EMBL" id="MBFT01000057">
    <property type="protein sequence ID" value="PVU99007.1"/>
    <property type="molecule type" value="Genomic_DNA"/>
</dbReference>
<gene>
    <name evidence="3" type="ORF">BB559_001067</name>
</gene>
<protein>
    <recommendedName>
        <fullName evidence="2">TRIP4/RQT4 C2HC5-type zinc finger domain-containing protein</fullName>
    </recommendedName>
</protein>
<keyword evidence="4" id="KW-1185">Reference proteome</keyword>
<evidence type="ECO:0000259" key="2">
    <source>
        <dbReference type="Pfam" id="PF06221"/>
    </source>
</evidence>
<feature type="region of interest" description="Disordered" evidence="1">
    <location>
        <begin position="571"/>
        <end position="597"/>
    </location>
</feature>
<name>A0A2T9Z344_9FUNG</name>
<feature type="compositionally biased region" description="Polar residues" evidence="1">
    <location>
        <begin position="100"/>
        <end position="112"/>
    </location>
</feature>
<evidence type="ECO:0000313" key="4">
    <source>
        <dbReference type="Proteomes" id="UP000245699"/>
    </source>
</evidence>
<comment type="caution">
    <text evidence="3">The sequence shown here is derived from an EMBL/GenBank/DDBJ whole genome shotgun (WGS) entry which is preliminary data.</text>
</comment>
<dbReference type="Proteomes" id="UP000245699">
    <property type="component" value="Unassembled WGS sequence"/>
</dbReference>
<accession>A0A2T9Z344</accession>
<dbReference type="PANTHER" id="PTHR12963">
    <property type="entry name" value="THYROID RECEPTOR INTERACTING PROTEIN RELATED"/>
    <property type="match status" value="1"/>
</dbReference>
<dbReference type="GO" id="GO:0180022">
    <property type="term" value="C:RQC-trigger complex"/>
    <property type="evidence" value="ECO:0007669"/>
    <property type="project" value="InterPro"/>
</dbReference>
<dbReference type="OrthoDB" id="338816at2759"/>
<dbReference type="GO" id="GO:0008270">
    <property type="term" value="F:zinc ion binding"/>
    <property type="evidence" value="ECO:0007669"/>
    <property type="project" value="InterPro"/>
</dbReference>
<proteinExistence type="predicted"/>
<organism evidence="3 4">
    <name type="scientific">Furculomyces boomerangus</name>
    <dbReference type="NCBI Taxonomy" id="61424"/>
    <lineage>
        <taxon>Eukaryota</taxon>
        <taxon>Fungi</taxon>
        <taxon>Fungi incertae sedis</taxon>
        <taxon>Zoopagomycota</taxon>
        <taxon>Kickxellomycotina</taxon>
        <taxon>Harpellomycetes</taxon>
        <taxon>Harpellales</taxon>
        <taxon>Harpellaceae</taxon>
        <taxon>Furculomyces</taxon>
    </lineage>
</organism>
<dbReference type="Pfam" id="PF06221">
    <property type="entry name" value="zf-C2HC5"/>
    <property type="match status" value="1"/>
</dbReference>
<evidence type="ECO:0000256" key="1">
    <source>
        <dbReference type="SAM" id="MobiDB-lite"/>
    </source>
</evidence>
<feature type="region of interest" description="Disordered" evidence="1">
    <location>
        <begin position="100"/>
        <end position="137"/>
    </location>
</feature>
<dbReference type="PANTHER" id="PTHR12963:SF4">
    <property type="entry name" value="ACTIVATING SIGNAL COINTEGRATOR 1"/>
    <property type="match status" value="1"/>
</dbReference>
<dbReference type="STRING" id="61424.A0A2T9Z344"/>
<dbReference type="InterPro" id="IPR009349">
    <property type="entry name" value="TRIP4/RQT4_C2HC5_Znf"/>
</dbReference>
<feature type="compositionally biased region" description="Polar residues" evidence="1">
    <location>
        <begin position="122"/>
        <end position="133"/>
    </location>
</feature>
<sequence>MNHNSQINSYKITATSSIQKILKISETEAESIFERFLKINDRIELENELLEVLGFEENSLLFAAEFIQNIDLDVKSIQKNILDQNQNTLNKPKNLPRNSKVINSDYFGNSDMSRTESELTTKETPLSGNSTPLKDTIGGYRKEDNELVFFEGFNKGKKGKSLSRNESQKDVTLLNKTTSSQIEENLNDHVNHSIAGQKVKDINEQINSSTYGFKNESEMKPIIKKDNFKKSVEASSKSTIQDEKKKTNTKIKVVKPKKTREFCGCQSLEHKLLTNCIRCGHIICEKEGTGPCLVCNEKVDSRKQQLMVLIRNILEPEKLDTKNLDYTANKVYSILDLDGTVRLAQASVKVPKPLTNTKPVQFQPSRYSSKAGGTSFLKDKDWIAANETTDSDKIETLKSEISGAITRKKEFIDHDEIKNYLNNIDQNLKELDIRTENTIKEIKRLFEAENRKNRLLVLDANSAQTTKLIDEKADFDIDAVNKWLSTEERIENEDIINTQKKLVEDAEERLRKGVRVLKIDIDSKTISIEREEVPKMKSVETIRRSQGIKKGAVTESLNSVRESLSSNAKNIPNLKFISPPQKHEKSNKMKKQSGQNKEILRGPARILLNEK</sequence>
<dbReference type="GO" id="GO:0072344">
    <property type="term" value="P:rescue of stalled ribosome"/>
    <property type="evidence" value="ECO:0007669"/>
    <property type="project" value="InterPro"/>
</dbReference>
<reference evidence="3 4" key="1">
    <citation type="journal article" date="2018" name="MBio">
        <title>Comparative Genomics Reveals the Core Gene Toolbox for the Fungus-Insect Symbiosis.</title>
        <authorList>
            <person name="Wang Y."/>
            <person name="Stata M."/>
            <person name="Wang W."/>
            <person name="Stajich J.E."/>
            <person name="White M.M."/>
            <person name="Moncalvo J.M."/>
        </authorList>
    </citation>
    <scope>NUCLEOTIDE SEQUENCE [LARGE SCALE GENOMIC DNA]</scope>
    <source>
        <strain evidence="3 4">AUS-77-4</strain>
    </source>
</reference>